<evidence type="ECO:0000313" key="1">
    <source>
        <dbReference type="EMBL" id="TPG60070.1"/>
    </source>
</evidence>
<dbReference type="GO" id="GO:0006400">
    <property type="term" value="P:tRNA modification"/>
    <property type="evidence" value="ECO:0007669"/>
    <property type="project" value="InterPro"/>
</dbReference>
<organism evidence="1 2">
    <name type="scientific">Ewingella americana</name>
    <dbReference type="NCBI Taxonomy" id="41202"/>
    <lineage>
        <taxon>Bacteria</taxon>
        <taxon>Pseudomonadati</taxon>
        <taxon>Pseudomonadota</taxon>
        <taxon>Gammaproteobacteria</taxon>
        <taxon>Enterobacterales</taxon>
        <taxon>Yersiniaceae</taxon>
        <taxon>Ewingella</taxon>
    </lineage>
</organism>
<comment type="caution">
    <text evidence="1">The sequence shown here is derived from an EMBL/GenBank/DDBJ whole genome shotgun (WGS) entry which is preliminary data.</text>
</comment>
<proteinExistence type="predicted"/>
<evidence type="ECO:0000313" key="2">
    <source>
        <dbReference type="Proteomes" id="UP000317663"/>
    </source>
</evidence>
<gene>
    <name evidence="1" type="ORF">EAH77_16005</name>
</gene>
<protein>
    <submittedName>
        <fullName evidence="1">Uncharacterized protein</fullName>
    </submittedName>
</protein>
<dbReference type="Proteomes" id="UP000317663">
    <property type="component" value="Unassembled WGS sequence"/>
</dbReference>
<accession>A0A502GFK1</accession>
<name>A0A502GFK1_9GAMM</name>
<reference evidence="1 2" key="1">
    <citation type="journal article" date="2019" name="Environ. Microbiol.">
        <title>Species interactions and distinct microbial communities in high Arctic permafrost affected cryosols are associated with the CH4 and CO2 gas fluxes.</title>
        <authorList>
            <person name="Altshuler I."/>
            <person name="Hamel J."/>
            <person name="Turney S."/>
            <person name="Magnuson E."/>
            <person name="Levesque R."/>
            <person name="Greer C."/>
            <person name="Whyte L.G."/>
        </authorList>
    </citation>
    <scope>NUCLEOTIDE SEQUENCE [LARGE SCALE GENOMIC DNA]</scope>
    <source>
        <strain evidence="1 2">E4</strain>
    </source>
</reference>
<sequence length="753" mass="85454">MPAAALPSSLFQFVILVNHKKFDFNPMRKKEIKSFGPDTKWDTRLSLPNKDIRIVPMSMKFDPSCYDEVIYCDPFDPRSTIGDYLDWALGSAHYAVKQGYYFNWCQPSNTKLVLDSGGAQLKVGTADYVNPYEIIDVMNHAANAGFALDVPPKLDIDIKNGMSNDILAHLQKRNNNVFLQHRRPDLALLNILHGTTVPEFKRWLDIVQDDGFQGWALGIDDSNDFLAGVRGALVLHEHFKGSDKPWWLHIFGASGPKIIPAMAWFGRVHPHITSDSSSWFEGARRGTYYILNEFGLMFNTRLSHHLKDRSILKSITGQNKQNTDFCWSPAGMLPCQCDICNTMQYTDSIIDHPYEAAMMSLHDLMTMKRFGHIWNTMAQTMTYQEYYATTRLLMGSKAADMVQYIEVGLQSGLQEAEALFTGGPSNNGRKQAGLVTNSSGGRKMGIFGNRDMSKFSKKTDAPADKIEELPVDVILSEDEDGILLKEELRQLAMEDNEKFLADEEDVAAPAEPLEAAAEDDDQIIESTDEVPLDVPTEFAVFNRKHKVRGLPGLVWEDPSSPVYGYCSAIQVGEQEGQPEPKLGWPTSKYVARMGSAWICVTSTRYQLKWKDDKCTRVILPPKLINEEAITASLPSSCPLRFAQGSNVECLMNYIDPNSPEDMDLMSTIHPDLPMFIYYKLINTPEYWRMMDFGHDRSYTPTQLTEEDLQHSKRWKLHKAYSELREELQKGNYDFVPSFVDNPEFFRKTEPARP</sequence>
<keyword evidence="2" id="KW-1185">Reference proteome</keyword>
<feature type="unsure residue" description="I or L" evidence="1">
    <location>
        <position position="333"/>
    </location>
</feature>
<dbReference type="SUPFAM" id="SSF51713">
    <property type="entry name" value="tRNA-guanine transglycosylase"/>
    <property type="match status" value="1"/>
</dbReference>
<dbReference type="Gene3D" id="3.20.20.105">
    <property type="entry name" value="Queuine tRNA-ribosyltransferase-like"/>
    <property type="match status" value="1"/>
</dbReference>
<dbReference type="EMBL" id="RCZD01000008">
    <property type="protein sequence ID" value="TPG60070.1"/>
    <property type="molecule type" value="Genomic_DNA"/>
</dbReference>
<dbReference type="AlphaFoldDB" id="A0A502GFK1"/>
<dbReference type="InterPro" id="IPR036511">
    <property type="entry name" value="TGT-like_sf"/>
</dbReference>